<reference evidence="3" key="1">
    <citation type="submission" date="2022-07" db="EMBL/GenBank/DDBJ databases">
        <title>Draft genome sequence of Zalerion maritima ATCC 34329, a (micro)plastics degrading marine fungus.</title>
        <authorList>
            <person name="Paco A."/>
            <person name="Goncalves M.F.M."/>
            <person name="Rocha-Santos T.A.P."/>
            <person name="Alves A."/>
        </authorList>
    </citation>
    <scope>NUCLEOTIDE SEQUENCE</scope>
    <source>
        <strain evidence="3">ATCC 34329</strain>
    </source>
</reference>
<feature type="region of interest" description="Disordered" evidence="1">
    <location>
        <begin position="527"/>
        <end position="631"/>
    </location>
</feature>
<dbReference type="EMBL" id="JAKWBI020000117">
    <property type="protein sequence ID" value="KAJ2902282.1"/>
    <property type="molecule type" value="Genomic_DNA"/>
</dbReference>
<feature type="compositionally biased region" description="Low complexity" evidence="1">
    <location>
        <begin position="547"/>
        <end position="567"/>
    </location>
</feature>
<protein>
    <submittedName>
        <fullName evidence="3">Uncharacterized protein</fullName>
    </submittedName>
</protein>
<feature type="compositionally biased region" description="Polar residues" evidence="1">
    <location>
        <begin position="593"/>
        <end position="619"/>
    </location>
</feature>
<proteinExistence type="predicted"/>
<dbReference type="AlphaFoldDB" id="A0AAD5RSP0"/>
<feature type="transmembrane region" description="Helical" evidence="2">
    <location>
        <begin position="199"/>
        <end position="220"/>
    </location>
</feature>
<dbReference type="Pfam" id="PF10361">
    <property type="entry name" value="DUF2434"/>
    <property type="match status" value="1"/>
</dbReference>
<evidence type="ECO:0000313" key="3">
    <source>
        <dbReference type="EMBL" id="KAJ2902282.1"/>
    </source>
</evidence>
<sequence>MSGRTSIPSSDITSPLGVCRDIRDVGPSPNILSDFSNIYRLAPATTKLDNFVLRRRRNFALMFWRKLPALDNTNTSQIFKYEKHTVAAGSTYRMVDMGGMDGLDGTDSSSSSSGLDTSYLVVPYNSGGNDSETIVHGIPFNLTTLEHWNYTMYQNDTISNVSKCYLVFQPYTPDYVFPNGSWTNATSCYRAINGIGPRAGVGLGFVVALGVCLIMCTVNLTRLGRQFLPTQKRFAPVGRRWQWYWSIAACACGMVSLITNIDVDRYYLPQIPIILNVFFWYLMTMAVMSSVWEAVRHWGSWKEREIVDPDNTILRQDDVREKVEFYLPLIFYMWWWLNFFMIIPRSWTRLERQRYPGQAELGAKPMTEDSRFKAAGFLLLVAWITICISLAHSIYHYIVKRPSPDGQSRGIIGSMPLRFILTLPVALCLVSYQILCSFDFDVSPERIGTNVVAMYVGGYAPTLIIIILHNAFGFLSDNEDKKIMAQRRQRGEAWDREQGRAPKPSWWELVKFGNVAGMTVEQRLTRYAQEVRPNRRPHDVEVPTSMQGQIPLQQQQPLNTEQQQQSPRRADEPPPPYTPASPITAAGLVMQPLSPQARPQVTARNTGTTTSDAGGNSINEPPRQVRSMLDV</sequence>
<feature type="transmembrane region" description="Helical" evidence="2">
    <location>
        <begin position="241"/>
        <end position="261"/>
    </location>
</feature>
<evidence type="ECO:0000256" key="1">
    <source>
        <dbReference type="SAM" id="MobiDB-lite"/>
    </source>
</evidence>
<accession>A0AAD5RSP0</accession>
<organism evidence="3 4">
    <name type="scientific">Zalerion maritima</name>
    <dbReference type="NCBI Taxonomy" id="339359"/>
    <lineage>
        <taxon>Eukaryota</taxon>
        <taxon>Fungi</taxon>
        <taxon>Dikarya</taxon>
        <taxon>Ascomycota</taxon>
        <taxon>Pezizomycotina</taxon>
        <taxon>Sordariomycetes</taxon>
        <taxon>Lulworthiomycetidae</taxon>
        <taxon>Lulworthiales</taxon>
        <taxon>Lulworthiaceae</taxon>
        <taxon>Zalerion</taxon>
    </lineage>
</organism>
<evidence type="ECO:0000313" key="4">
    <source>
        <dbReference type="Proteomes" id="UP001201980"/>
    </source>
</evidence>
<dbReference type="Proteomes" id="UP001201980">
    <property type="component" value="Unassembled WGS sequence"/>
</dbReference>
<feature type="transmembrane region" description="Helical" evidence="2">
    <location>
        <begin position="273"/>
        <end position="295"/>
    </location>
</feature>
<name>A0AAD5RSP0_9PEZI</name>
<feature type="transmembrane region" description="Helical" evidence="2">
    <location>
        <begin position="419"/>
        <end position="440"/>
    </location>
</feature>
<keyword evidence="2" id="KW-1133">Transmembrane helix</keyword>
<feature type="transmembrane region" description="Helical" evidence="2">
    <location>
        <begin position="325"/>
        <end position="343"/>
    </location>
</feature>
<gene>
    <name evidence="3" type="ORF">MKZ38_000748</name>
</gene>
<keyword evidence="4" id="KW-1185">Reference proteome</keyword>
<dbReference type="InterPro" id="IPR018830">
    <property type="entry name" value="DUF2434"/>
</dbReference>
<feature type="compositionally biased region" description="Basic and acidic residues" evidence="1">
    <location>
        <begin position="532"/>
        <end position="541"/>
    </location>
</feature>
<evidence type="ECO:0000256" key="2">
    <source>
        <dbReference type="SAM" id="Phobius"/>
    </source>
</evidence>
<feature type="transmembrane region" description="Helical" evidence="2">
    <location>
        <begin position="374"/>
        <end position="398"/>
    </location>
</feature>
<comment type="caution">
    <text evidence="3">The sequence shown here is derived from an EMBL/GenBank/DDBJ whole genome shotgun (WGS) entry which is preliminary data.</text>
</comment>
<keyword evidence="2" id="KW-0812">Transmembrane</keyword>
<feature type="transmembrane region" description="Helical" evidence="2">
    <location>
        <begin position="452"/>
        <end position="475"/>
    </location>
</feature>
<keyword evidence="2" id="KW-0472">Membrane</keyword>